<sequence>MTAAQKYVVQEKQEGKLKKFLKDAKKTIADLKVKIESLVTELSAVKAELDQYKSVRGWLRMANLEQENNLLHSRLHTYEDVISRNNLWSYYSKSREKNATKEDI</sequence>
<name>A0ABV1D2F7_9FIRM</name>
<reference evidence="2 3" key="1">
    <citation type="submission" date="2024-03" db="EMBL/GenBank/DDBJ databases">
        <title>Human intestinal bacterial collection.</title>
        <authorList>
            <person name="Pauvert C."/>
            <person name="Hitch T.C.A."/>
            <person name="Clavel T."/>
        </authorList>
    </citation>
    <scope>NUCLEOTIDE SEQUENCE [LARGE SCALE GENOMIC DNA]</scope>
    <source>
        <strain evidence="2 3">CLA-SR-H021</strain>
    </source>
</reference>
<dbReference type="RefSeq" id="WP_040382126.1">
    <property type="nucleotide sequence ID" value="NZ_JBBMFM010000015.1"/>
</dbReference>
<proteinExistence type="predicted"/>
<dbReference type="Proteomes" id="UP001454086">
    <property type="component" value="Unassembled WGS sequence"/>
</dbReference>
<organism evidence="2 3">
    <name type="scientific">Enterocloster hominis</name>
    <name type="common">ex Hitch et al. 2024</name>
    <dbReference type="NCBI Taxonomy" id="1917870"/>
    <lineage>
        <taxon>Bacteria</taxon>
        <taxon>Bacillati</taxon>
        <taxon>Bacillota</taxon>
        <taxon>Clostridia</taxon>
        <taxon>Lachnospirales</taxon>
        <taxon>Lachnospiraceae</taxon>
        <taxon>Enterocloster</taxon>
    </lineage>
</organism>
<dbReference type="EMBL" id="JBBMFM010000015">
    <property type="protein sequence ID" value="MEQ2424579.1"/>
    <property type="molecule type" value="Genomic_DNA"/>
</dbReference>
<accession>A0ABV1D2F7</accession>
<evidence type="ECO:0000313" key="3">
    <source>
        <dbReference type="Proteomes" id="UP001454086"/>
    </source>
</evidence>
<gene>
    <name evidence="2" type="ORF">WMQ36_06300</name>
</gene>
<evidence type="ECO:0000313" key="2">
    <source>
        <dbReference type="EMBL" id="MEQ2424579.1"/>
    </source>
</evidence>
<protein>
    <submittedName>
        <fullName evidence="2">Uncharacterized protein</fullName>
    </submittedName>
</protein>
<keyword evidence="1" id="KW-0175">Coiled coil</keyword>
<evidence type="ECO:0000256" key="1">
    <source>
        <dbReference type="SAM" id="Coils"/>
    </source>
</evidence>
<keyword evidence="3" id="KW-1185">Reference proteome</keyword>
<comment type="caution">
    <text evidence="2">The sequence shown here is derived from an EMBL/GenBank/DDBJ whole genome shotgun (WGS) entry which is preliminary data.</text>
</comment>
<feature type="coiled-coil region" evidence="1">
    <location>
        <begin position="21"/>
        <end position="81"/>
    </location>
</feature>